<evidence type="ECO:0000256" key="1">
    <source>
        <dbReference type="SAM" id="Phobius"/>
    </source>
</evidence>
<gene>
    <name evidence="2" type="ORF">BBK14_16530</name>
</gene>
<evidence type="ECO:0000313" key="3">
    <source>
        <dbReference type="Proteomes" id="UP000179769"/>
    </source>
</evidence>
<comment type="caution">
    <text evidence="2">The sequence shown here is derived from an EMBL/GenBank/DDBJ whole genome shotgun (WGS) entry which is preliminary data.</text>
</comment>
<dbReference type="PANTHER" id="PTHR41771:SF1">
    <property type="entry name" value="MEMBRANE PROTEIN"/>
    <property type="match status" value="1"/>
</dbReference>
<reference evidence="3" key="1">
    <citation type="submission" date="2016-07" db="EMBL/GenBank/DDBJ databases">
        <title>Frankia sp. NRRL B-16219 Genome sequencing.</title>
        <authorList>
            <person name="Ghodhbane-Gtari F."/>
            <person name="Swanson E."/>
            <person name="Gueddou A."/>
            <person name="Louati M."/>
            <person name="Nouioui I."/>
            <person name="Hezbri K."/>
            <person name="Abebe-Akele F."/>
            <person name="Simpson S."/>
            <person name="Morris K."/>
            <person name="Thomas K."/>
            <person name="Gtari M."/>
            <person name="Tisa L.S."/>
        </authorList>
    </citation>
    <scope>NUCLEOTIDE SEQUENCE [LARGE SCALE GENOMIC DNA]</scope>
    <source>
        <strain evidence="3">NRRL B-16219</strain>
    </source>
</reference>
<dbReference type="PANTHER" id="PTHR41771">
    <property type="entry name" value="MEMBRANE PROTEIN-RELATED"/>
    <property type="match status" value="1"/>
</dbReference>
<dbReference type="AlphaFoldDB" id="A0A1S1Q8F4"/>
<dbReference type="EMBL" id="MAXA01000169">
    <property type="protein sequence ID" value="OHV31123.1"/>
    <property type="molecule type" value="Genomic_DNA"/>
</dbReference>
<dbReference type="Pfam" id="PF07907">
    <property type="entry name" value="YibE_F"/>
    <property type="match status" value="1"/>
</dbReference>
<accession>A0A1S1Q8F4</accession>
<keyword evidence="1" id="KW-0812">Transmembrane</keyword>
<dbReference type="InterPro" id="IPR012507">
    <property type="entry name" value="YibE_F"/>
</dbReference>
<keyword evidence="1" id="KW-1133">Transmembrane helix</keyword>
<evidence type="ECO:0000313" key="2">
    <source>
        <dbReference type="EMBL" id="OHV31123.1"/>
    </source>
</evidence>
<feature type="transmembrane region" description="Helical" evidence="1">
    <location>
        <begin position="91"/>
        <end position="113"/>
    </location>
</feature>
<protein>
    <submittedName>
        <fullName evidence="2">Uncharacterized protein</fullName>
    </submittedName>
</protein>
<organism evidence="2 3">
    <name type="scientific">Parafrankia soli</name>
    <dbReference type="NCBI Taxonomy" id="2599596"/>
    <lineage>
        <taxon>Bacteria</taxon>
        <taxon>Bacillati</taxon>
        <taxon>Actinomycetota</taxon>
        <taxon>Actinomycetes</taxon>
        <taxon>Frankiales</taxon>
        <taxon>Frankiaceae</taxon>
        <taxon>Parafrankia</taxon>
    </lineage>
</organism>
<name>A0A1S1Q8F4_9ACTN</name>
<proteinExistence type="predicted"/>
<keyword evidence="3" id="KW-1185">Reference proteome</keyword>
<sequence length="162" mass="17458">MALAGSFDAVAIDLARITGLGSEEDVMLKAFAGQLRLPGLVLDNVIIGSLGLINDMTITQAAAVWEVSDADTRDSLRRLYRSGMRVGRDHIASSVYTFVLAYAGAAFPTLLLFTLADRGSGDLAATDLVGKEHCYPCRGCTTSRRSRLPWPWCRLRIAGHGT</sequence>
<keyword evidence="1" id="KW-0472">Membrane</keyword>
<dbReference type="Proteomes" id="UP000179769">
    <property type="component" value="Unassembled WGS sequence"/>
</dbReference>